<name>A0A495VM64_9RHOO</name>
<dbReference type="SUPFAM" id="SSF53448">
    <property type="entry name" value="Nucleotide-diphospho-sugar transferases"/>
    <property type="match status" value="1"/>
</dbReference>
<dbReference type="InterPro" id="IPR029044">
    <property type="entry name" value="Nucleotide-diphossugar_trans"/>
</dbReference>
<dbReference type="GO" id="GO:0016740">
    <property type="term" value="F:transferase activity"/>
    <property type="evidence" value="ECO:0007669"/>
    <property type="project" value="UniProtKB-KW"/>
</dbReference>
<dbReference type="Pfam" id="PF00535">
    <property type="entry name" value="Glycos_transf_2"/>
    <property type="match status" value="1"/>
</dbReference>
<dbReference type="EMBL" id="RBXP01000018">
    <property type="protein sequence ID" value="RKT50434.1"/>
    <property type="molecule type" value="Genomic_DNA"/>
</dbReference>
<accession>A0A495VM64</accession>
<protein>
    <submittedName>
        <fullName evidence="2">Glycosyl transferase family 2</fullName>
    </submittedName>
</protein>
<reference evidence="2 3" key="1">
    <citation type="submission" date="2018-10" db="EMBL/GenBank/DDBJ databases">
        <title>Genomic Encyclopedia of Type Strains, Phase IV (KMG-IV): sequencing the most valuable type-strain genomes for metagenomic binning, comparative biology and taxonomic classification.</title>
        <authorList>
            <person name="Goeker M."/>
        </authorList>
    </citation>
    <scope>NUCLEOTIDE SEQUENCE [LARGE SCALE GENOMIC DNA]</scope>
    <source>
        <strain evidence="2 3">DSM 23841</strain>
    </source>
</reference>
<evidence type="ECO:0000313" key="3">
    <source>
        <dbReference type="Proteomes" id="UP000270626"/>
    </source>
</evidence>
<keyword evidence="3" id="KW-1185">Reference proteome</keyword>
<dbReference type="Gene3D" id="3.90.550.10">
    <property type="entry name" value="Spore Coat Polysaccharide Biosynthesis Protein SpsA, Chain A"/>
    <property type="match status" value="1"/>
</dbReference>
<evidence type="ECO:0000313" key="2">
    <source>
        <dbReference type="EMBL" id="RKT50434.1"/>
    </source>
</evidence>
<dbReference type="Proteomes" id="UP000270626">
    <property type="component" value="Unassembled WGS sequence"/>
</dbReference>
<dbReference type="OrthoDB" id="9816564at2"/>
<sequence>MTDHHHATFCPAAKRPRSINERSNVPFYIHAPDYRDSSGGIRVLHYLCHILNEMGEEAYLVGTQVTSPRLRTPVLTLKRLEEHFLAGQTPVTLYPEVVSDNPANTPLIARWLLNVPGHLGKDIDFEPEDLIFYYEAWCLPPQMSGQPLFIHPVDESVFHNDDNPDDAARTLECYYANKYFLGQRPLLPEHEQLVSLGQEVKRTPQEIANILRRSKVLYCYEPSGIISEALACGCPVLLVRSDYLPLPDGDPHHRIPGLAVYGESDALARARQSLRWIPAAHEAARDQSWALTQAMVETVYRKAEQFRQHGKPLRNEMQALWSLPLADRPAAAEQFREAYAESGLCAITLQSPGMLAAVQRQPGTTRSSCRDDDYLRWLDRRAMLVAQSAPAVLNREGDQAAFQIIVRVAADDGAGLASTLDALGEQIHAGWHLDILTPLPAPEGLADIPCIGWHTVAETADLAALTRQLVESSEYDWVIELPVGSRPDPLYLWRIARTAASNTEHAAFFVDDDCYDESGSRANPRLKPGVNRAALLESDLAGPLCVRRALWLAAEVRHDSPCPWFDKLLAIAAIDAWDSLGHIADILISHPHNAPEHGQACRSAVLAHLRGQGIAAEVLDSGTQGWHIRYPLSAAPSVTIIVISASDVLHSSIARCLETIQRYTRYPAFDIIVCKPDGNTDPDLLAEIERRQATPGVRIELLSPPAAQSHATLCNLAAQAANGEFLAFLDEEVQIVQDSWLEELIRNALQSGIGAVVPCQIQPGTSLINSAGPVLGLNGLLDAPYRGRVKYGTSVPLNWLRTTRDLGTLPKGGFLVRKSSYLQAGGIDDGAIVADLSAADLGLRLRAQGERLIYQPLSNIVYQPPATGPLPERPEVLARKQLAQYAARDAFIDRWYPEAASDPFWNPNLSLTGRIPGLETELLPPWHIVPSLKLRILARPVTNGQGYYRVTAPLDALHAKGQIQRCVWDQGAYRPAHPAELLRLAPDVLVVQNYLGNSCLQELQDIRRIAARPFVIQTLDDLVTGLAESNPLRATNPPNPAERIRHSLALCDRLIVSTDYLADYHSHHIKDIKVVPNRLEQALWLPLSSAKRTGRKPRIGWAGGTTHQDDLLLLEEIIKATSADADWVFMGMCPESIRPLLAEYHPLVGFADYPAYLASLNFDIAVAPLAETPFNRAKSNLRLLEYGILGIPVVCTDIDPYRNSPACRVRNRPTEWIDALRERIHDADAREREGLAMREWVLRHYILEDHLDDWLLAHLPV</sequence>
<dbReference type="SUPFAM" id="SSF53756">
    <property type="entry name" value="UDP-Glycosyltransferase/glycogen phosphorylase"/>
    <property type="match status" value="1"/>
</dbReference>
<dbReference type="InterPro" id="IPR001173">
    <property type="entry name" value="Glyco_trans_2-like"/>
</dbReference>
<gene>
    <name evidence="2" type="ORF">DFR40_2993</name>
</gene>
<proteinExistence type="predicted"/>
<dbReference type="PANTHER" id="PTHR43179:SF7">
    <property type="entry name" value="RHAMNOSYLTRANSFERASE WBBL"/>
    <property type="match status" value="1"/>
</dbReference>
<dbReference type="CDD" id="cd00761">
    <property type="entry name" value="Glyco_tranf_GTA_type"/>
    <property type="match status" value="1"/>
</dbReference>
<keyword evidence="2" id="KW-0808">Transferase</keyword>
<dbReference type="AlphaFoldDB" id="A0A495VM64"/>
<dbReference type="RefSeq" id="WP_121459265.1">
    <property type="nucleotide sequence ID" value="NZ_RBXP01000018.1"/>
</dbReference>
<feature type="domain" description="Glycosyltransferase 2-like" evidence="1">
    <location>
        <begin position="651"/>
        <end position="760"/>
    </location>
</feature>
<dbReference type="Gene3D" id="3.40.50.2000">
    <property type="entry name" value="Glycogen Phosphorylase B"/>
    <property type="match status" value="1"/>
</dbReference>
<evidence type="ECO:0000259" key="1">
    <source>
        <dbReference type="Pfam" id="PF00535"/>
    </source>
</evidence>
<comment type="caution">
    <text evidence="2">The sequence shown here is derived from an EMBL/GenBank/DDBJ whole genome shotgun (WGS) entry which is preliminary data.</text>
</comment>
<organism evidence="2 3">
    <name type="scientific">Azonexus fungiphilus</name>
    <dbReference type="NCBI Taxonomy" id="146940"/>
    <lineage>
        <taxon>Bacteria</taxon>
        <taxon>Pseudomonadati</taxon>
        <taxon>Pseudomonadota</taxon>
        <taxon>Betaproteobacteria</taxon>
        <taxon>Rhodocyclales</taxon>
        <taxon>Azonexaceae</taxon>
        <taxon>Azonexus</taxon>
    </lineage>
</organism>
<dbReference type="PANTHER" id="PTHR43179">
    <property type="entry name" value="RHAMNOSYLTRANSFERASE WBBL"/>
    <property type="match status" value="1"/>
</dbReference>